<accession>J9G9J9</accession>
<evidence type="ECO:0000256" key="3">
    <source>
        <dbReference type="ARBA" id="ARBA00022691"/>
    </source>
</evidence>
<evidence type="ECO:0000256" key="2">
    <source>
        <dbReference type="ARBA" id="ARBA00022679"/>
    </source>
</evidence>
<dbReference type="InterPro" id="IPR036100">
    <property type="entry name" value="QueA_sf"/>
</dbReference>
<dbReference type="GO" id="GO:0051075">
    <property type="term" value="F:S-adenosylmethionine:tRNA ribosyltransferase-isomerase activity"/>
    <property type="evidence" value="ECO:0007669"/>
    <property type="project" value="TreeGrafter"/>
</dbReference>
<dbReference type="HAMAP" id="MF_00113">
    <property type="entry name" value="QueA"/>
    <property type="match status" value="1"/>
</dbReference>
<protein>
    <submittedName>
        <fullName evidence="5">S-adenosylmethionine:tRNA ribosyltransferase-isomerase</fullName>
    </submittedName>
</protein>
<sequence length="410" mass="46660">MKTNPKHIRISEFNYPLPDERIAKFPLLARDQSKLLVYRHGKVEEDRFTSLPQYLNAGDLMVFNNTKVIQARLHFRKETGALIEVFCLEPCQPNDYALNFQQTAHAAWLCMIGNLKKWKEGILQRTLNVKGRTLTLTAERGVCHGTSHWVDFRWNNPEITFADILEVFGELPIPPYLNRETQESDKQTYQTVYSKIKGSVAAPTAGLHFTPQVLDALRNKGVELEEITLHVGAGTFKPVKSEEIEGHEMHTEYISVSLGTLKALVAHQGKAMAVGTTSVRTLESLFYIGLTLLKHPEATEEELHVKQWQPYELSEEENKTPSVQALKAIIAYLEVHGMETLHTSTQIILAPGYKFHIVKAMVTNFHQPQSTLLLLVSAFVKGNWHQIYEYALDHDFRFLSYGDSSLLFND</sequence>
<dbReference type="GO" id="GO:0008616">
    <property type="term" value="P:tRNA queuosine(34) biosynthetic process"/>
    <property type="evidence" value="ECO:0007669"/>
    <property type="project" value="UniProtKB-KW"/>
</dbReference>
<comment type="caution">
    <text evidence="5">The sequence shown here is derived from an EMBL/GenBank/DDBJ whole genome shotgun (WGS) entry which is preliminary data.</text>
</comment>
<keyword evidence="4" id="KW-0671">Queuosine biosynthesis</keyword>
<evidence type="ECO:0000313" key="5">
    <source>
        <dbReference type="EMBL" id="EJW98457.1"/>
    </source>
</evidence>
<evidence type="ECO:0000256" key="4">
    <source>
        <dbReference type="ARBA" id="ARBA00022785"/>
    </source>
</evidence>
<dbReference type="PANTHER" id="PTHR30307:SF0">
    <property type="entry name" value="S-ADENOSYLMETHIONINE:TRNA RIBOSYLTRANSFERASE-ISOMERASE"/>
    <property type="match status" value="1"/>
</dbReference>
<keyword evidence="2 5" id="KW-0808">Transferase</keyword>
<keyword evidence="3" id="KW-0949">S-adenosyl-L-methionine</keyword>
<reference evidence="5" key="1">
    <citation type="journal article" date="2012" name="PLoS ONE">
        <title>Gene sets for utilization of primary and secondary nutrition supplies in the distal gut of endangered iberian lynx.</title>
        <authorList>
            <person name="Alcaide M."/>
            <person name="Messina E."/>
            <person name="Richter M."/>
            <person name="Bargiela R."/>
            <person name="Peplies J."/>
            <person name="Huws S.A."/>
            <person name="Newbold C.J."/>
            <person name="Golyshin P.N."/>
            <person name="Simon M.A."/>
            <person name="Lopez G."/>
            <person name="Yakimov M.M."/>
            <person name="Ferrer M."/>
        </authorList>
    </citation>
    <scope>NUCLEOTIDE SEQUENCE</scope>
</reference>
<dbReference type="InterPro" id="IPR042118">
    <property type="entry name" value="QueA_dom1"/>
</dbReference>
<organism evidence="5">
    <name type="scientific">gut metagenome</name>
    <dbReference type="NCBI Taxonomy" id="749906"/>
    <lineage>
        <taxon>unclassified sequences</taxon>
        <taxon>metagenomes</taxon>
        <taxon>organismal metagenomes</taxon>
    </lineage>
</organism>
<dbReference type="PANTHER" id="PTHR30307">
    <property type="entry name" value="S-ADENOSYLMETHIONINE:TRNA RIBOSYLTRANSFERASE-ISOMERASE"/>
    <property type="match status" value="1"/>
</dbReference>
<name>J9G9J9_9ZZZZ</name>
<keyword evidence="5" id="KW-0413">Isomerase</keyword>
<proteinExistence type="inferred from homology"/>
<evidence type="ECO:0000256" key="1">
    <source>
        <dbReference type="ARBA" id="ARBA00022490"/>
    </source>
</evidence>
<dbReference type="EMBL" id="AMCI01004257">
    <property type="protein sequence ID" value="EJW98457.1"/>
    <property type="molecule type" value="Genomic_DNA"/>
</dbReference>
<dbReference type="SUPFAM" id="SSF111337">
    <property type="entry name" value="QueA-like"/>
    <property type="match status" value="1"/>
</dbReference>
<dbReference type="Gene3D" id="3.40.1780.10">
    <property type="entry name" value="QueA-like"/>
    <property type="match status" value="2"/>
</dbReference>
<dbReference type="Pfam" id="PF02547">
    <property type="entry name" value="Queuosine_synth"/>
    <property type="match status" value="1"/>
</dbReference>
<dbReference type="AlphaFoldDB" id="J9G9J9"/>
<dbReference type="FunFam" id="3.40.1780.10:FF:000005">
    <property type="entry name" value="S-adenosylmethionine:tRNA ribosyltransferase-isomerase"/>
    <property type="match status" value="1"/>
</dbReference>
<dbReference type="InterPro" id="IPR003699">
    <property type="entry name" value="QueA"/>
</dbReference>
<gene>
    <name evidence="5" type="ORF">EVA_13439</name>
</gene>
<keyword evidence="1" id="KW-0963">Cytoplasm</keyword>